<dbReference type="AlphaFoldDB" id="V2TV63"/>
<dbReference type="SUPFAM" id="SSF51905">
    <property type="entry name" value="FAD/NAD(P)-binding domain"/>
    <property type="match status" value="1"/>
</dbReference>
<keyword evidence="4" id="KW-1185">Reference proteome</keyword>
<evidence type="ECO:0000259" key="2">
    <source>
        <dbReference type="Pfam" id="PF07992"/>
    </source>
</evidence>
<dbReference type="STRING" id="1392540.P256_00419"/>
<dbReference type="GO" id="GO:0050660">
    <property type="term" value="F:flavin adenine dinucleotide binding"/>
    <property type="evidence" value="ECO:0007669"/>
    <property type="project" value="TreeGrafter"/>
</dbReference>
<dbReference type="InterPro" id="IPR050982">
    <property type="entry name" value="Auxin_biosynth/cation_transpt"/>
</dbReference>
<dbReference type="InterPro" id="IPR023753">
    <property type="entry name" value="FAD/NAD-binding_dom"/>
</dbReference>
<name>V2TV63_9GAMM</name>
<keyword evidence="1" id="KW-0560">Oxidoreductase</keyword>
<sequence>MYPKNNLKELEKQIKIDLENFNIPPKDWISSVNNNPPIVIIGAGMSALCLAFALKIKGIPCVLFEKKEEGYEGAWLSPALMENLRSPKNLTGPALISPSLTFQAWYKAQFGLTQWDELEKIPRVTWHRYLQWFKTITAPKIHYKHELIDLIVERKSIKLTFKTENEEQIYAAEHCVLAMGMDSLSSPNIPNYASHLPQKFWEHSYAGTDYTRFKGKNIGIVGSSAGAMDSAATALEHGAEVVEILCRTDDFPRVNRSKAASNQGYLSSYAYWSDTQKWDFQYYLKKEGTPPPFGSTLRVSKHENAYFNFNETIDKVVIQSNKLHVYTEQHHFILDHLIFATGFKLDWTKNIWLERLQHQVKKWKEVYTPEQSQSYDEMGEYPYLSPSFEFTPKVDESLDVSRLYCFNYNAHMSQGPLVGMIGGVAKGAETLAEALAKKIYIEQYGTQINHVKASEDFELQGDEWITDKTYRNTKRKIE</sequence>
<dbReference type="OrthoDB" id="8671611at2"/>
<dbReference type="GO" id="GO:0004497">
    <property type="term" value="F:monooxygenase activity"/>
    <property type="evidence" value="ECO:0007669"/>
    <property type="project" value="TreeGrafter"/>
</dbReference>
<reference evidence="3 4" key="1">
    <citation type="submission" date="2013-10" db="EMBL/GenBank/DDBJ databases">
        <title>The Genome Sequence of Acinetobacter nectaris CIP 110549.</title>
        <authorList>
            <consortium name="The Broad Institute Genomics Platform"/>
            <consortium name="The Broad Institute Genome Sequencing Center for Infectious Disease"/>
            <person name="Cerqueira G."/>
            <person name="Feldgarden M."/>
            <person name="Courvalin P."/>
            <person name="Grillot-Courvalin C."/>
            <person name="Clermont D."/>
            <person name="Rocha E."/>
            <person name="Yoon E.-J."/>
            <person name="Nemec A."/>
            <person name="Young S.K."/>
            <person name="Zeng Q."/>
            <person name="Gargeya S."/>
            <person name="Fitzgerald M."/>
            <person name="Abouelleil A."/>
            <person name="Alvarado L."/>
            <person name="Berlin A.M."/>
            <person name="Chapman S.B."/>
            <person name="Gainer-Dewar J."/>
            <person name="Goldberg J."/>
            <person name="Gnerre S."/>
            <person name="Griggs A."/>
            <person name="Gujja S."/>
            <person name="Hansen M."/>
            <person name="Howarth C."/>
            <person name="Imamovic A."/>
            <person name="Ireland A."/>
            <person name="Larimer J."/>
            <person name="McCowan C."/>
            <person name="Murphy C."/>
            <person name="Pearson M."/>
            <person name="Poon T.W."/>
            <person name="Priest M."/>
            <person name="Roberts A."/>
            <person name="Saif S."/>
            <person name="Shea T."/>
            <person name="Sykes S."/>
            <person name="Wortman J."/>
            <person name="Nusbaum C."/>
            <person name="Birren B."/>
        </authorList>
    </citation>
    <scope>NUCLEOTIDE SEQUENCE [LARGE SCALE GENOMIC DNA]</scope>
    <source>
        <strain evidence="3 4">CIP 110549</strain>
    </source>
</reference>
<dbReference type="InterPro" id="IPR036188">
    <property type="entry name" value="FAD/NAD-bd_sf"/>
</dbReference>
<protein>
    <recommendedName>
        <fullName evidence="2">FAD/NAD(P)-binding domain-containing protein</fullName>
    </recommendedName>
</protein>
<evidence type="ECO:0000313" key="4">
    <source>
        <dbReference type="Proteomes" id="UP000023785"/>
    </source>
</evidence>
<accession>V2TV63</accession>
<evidence type="ECO:0000313" key="3">
    <source>
        <dbReference type="EMBL" id="ESK39980.1"/>
    </source>
</evidence>
<dbReference type="Proteomes" id="UP000023785">
    <property type="component" value="Unassembled WGS sequence"/>
</dbReference>
<proteinExistence type="predicted"/>
<dbReference type="PANTHER" id="PTHR43539">
    <property type="entry name" value="FLAVIN-BINDING MONOOXYGENASE-LIKE PROTEIN (AFU_ORTHOLOGUE AFUA_4G09220)"/>
    <property type="match status" value="1"/>
</dbReference>
<dbReference type="PANTHER" id="PTHR43539:SF91">
    <property type="entry name" value="FAD-DEPENDENT URATE HYDROXYLASE"/>
    <property type="match status" value="1"/>
</dbReference>
<dbReference type="EMBL" id="AYER01000003">
    <property type="protein sequence ID" value="ESK39980.1"/>
    <property type="molecule type" value="Genomic_DNA"/>
</dbReference>
<evidence type="ECO:0000256" key="1">
    <source>
        <dbReference type="ARBA" id="ARBA00023002"/>
    </source>
</evidence>
<gene>
    <name evidence="3" type="ORF">P256_00419</name>
</gene>
<dbReference type="PATRIC" id="fig|1392540.3.peg.410"/>
<dbReference type="eggNOG" id="COG2072">
    <property type="taxonomic scope" value="Bacteria"/>
</dbReference>
<dbReference type="Pfam" id="PF07992">
    <property type="entry name" value="Pyr_redox_2"/>
    <property type="match status" value="1"/>
</dbReference>
<comment type="caution">
    <text evidence="3">The sequence shown here is derived from an EMBL/GenBank/DDBJ whole genome shotgun (WGS) entry which is preliminary data.</text>
</comment>
<feature type="domain" description="FAD/NAD(P)-binding" evidence="2">
    <location>
        <begin position="38"/>
        <end position="251"/>
    </location>
</feature>
<organism evidence="3 4">
    <name type="scientific">Acinetobacter nectaris CIP 110549</name>
    <dbReference type="NCBI Taxonomy" id="1392540"/>
    <lineage>
        <taxon>Bacteria</taxon>
        <taxon>Pseudomonadati</taxon>
        <taxon>Pseudomonadota</taxon>
        <taxon>Gammaproteobacteria</taxon>
        <taxon>Moraxellales</taxon>
        <taxon>Moraxellaceae</taxon>
        <taxon>Acinetobacter</taxon>
    </lineage>
</organism>
<dbReference type="HOGENOM" id="CLU_044076_0_0_6"/>
<dbReference type="Gene3D" id="3.50.50.60">
    <property type="entry name" value="FAD/NAD(P)-binding domain"/>
    <property type="match status" value="1"/>
</dbReference>